<dbReference type="InterPro" id="IPR036259">
    <property type="entry name" value="MFS_trans_sf"/>
</dbReference>
<evidence type="ECO:0000256" key="6">
    <source>
        <dbReference type="SAM" id="Phobius"/>
    </source>
</evidence>
<feature type="transmembrane region" description="Helical" evidence="6">
    <location>
        <begin position="197"/>
        <end position="219"/>
    </location>
</feature>
<dbReference type="Gene3D" id="1.20.1250.20">
    <property type="entry name" value="MFS general substrate transporter like domains"/>
    <property type="match status" value="2"/>
</dbReference>
<keyword evidence="5 6" id="KW-0472">Membrane</keyword>
<evidence type="ECO:0000256" key="3">
    <source>
        <dbReference type="ARBA" id="ARBA00022692"/>
    </source>
</evidence>
<dbReference type="GO" id="GO:0022857">
    <property type="term" value="F:transmembrane transporter activity"/>
    <property type="evidence" value="ECO:0007669"/>
    <property type="project" value="TreeGrafter"/>
</dbReference>
<dbReference type="PANTHER" id="PTHR43791">
    <property type="entry name" value="PERMEASE-RELATED"/>
    <property type="match status" value="1"/>
</dbReference>
<evidence type="ECO:0000313" key="8">
    <source>
        <dbReference type="Proteomes" id="UP000266188"/>
    </source>
</evidence>
<dbReference type="EMBL" id="MVGC01000263">
    <property type="protein sequence ID" value="RJE20965.1"/>
    <property type="molecule type" value="Genomic_DNA"/>
</dbReference>
<proteinExistence type="predicted"/>
<dbReference type="Proteomes" id="UP000266188">
    <property type="component" value="Unassembled WGS sequence"/>
</dbReference>
<keyword evidence="2" id="KW-0813">Transport</keyword>
<dbReference type="SUPFAM" id="SSF103473">
    <property type="entry name" value="MFS general substrate transporter"/>
    <property type="match status" value="2"/>
</dbReference>
<evidence type="ECO:0000256" key="1">
    <source>
        <dbReference type="ARBA" id="ARBA00004141"/>
    </source>
</evidence>
<dbReference type="OrthoDB" id="6730379at2759"/>
<feature type="transmembrane region" description="Helical" evidence="6">
    <location>
        <begin position="166"/>
        <end position="185"/>
    </location>
</feature>
<keyword evidence="3 6" id="KW-0812">Transmembrane</keyword>
<dbReference type="GO" id="GO:0016020">
    <property type="term" value="C:membrane"/>
    <property type="evidence" value="ECO:0007669"/>
    <property type="project" value="UniProtKB-SubCell"/>
</dbReference>
<feature type="transmembrane region" description="Helical" evidence="6">
    <location>
        <begin position="257"/>
        <end position="275"/>
    </location>
</feature>
<protein>
    <submittedName>
        <fullName evidence="7">Major Facilitator Superfamily</fullName>
    </submittedName>
</protein>
<comment type="subcellular location">
    <subcellularLocation>
        <location evidence="1">Membrane</location>
        <topology evidence="1">Multi-pass membrane protein</topology>
    </subcellularLocation>
</comment>
<comment type="caution">
    <text evidence="7">The sequence shown here is derived from an EMBL/GenBank/DDBJ whole genome shotgun (WGS) entry which is preliminary data.</text>
</comment>
<keyword evidence="8" id="KW-1185">Reference proteome</keyword>
<organism evidence="7 8">
    <name type="scientific">Aspergillus sclerotialis</name>
    <dbReference type="NCBI Taxonomy" id="2070753"/>
    <lineage>
        <taxon>Eukaryota</taxon>
        <taxon>Fungi</taxon>
        <taxon>Dikarya</taxon>
        <taxon>Ascomycota</taxon>
        <taxon>Pezizomycotina</taxon>
        <taxon>Eurotiomycetes</taxon>
        <taxon>Eurotiomycetidae</taxon>
        <taxon>Eurotiales</taxon>
        <taxon>Aspergillaceae</taxon>
        <taxon>Aspergillus</taxon>
        <taxon>Aspergillus subgen. Polypaecilum</taxon>
    </lineage>
</organism>
<accession>A0A3A2ZSL4</accession>
<dbReference type="PANTHER" id="PTHR43791:SF103">
    <property type="entry name" value="MAJOR FACILITATOR SUPERFAMILY (MFS) PROFILE DOMAIN-CONTAINING PROTEIN-RELATED"/>
    <property type="match status" value="1"/>
</dbReference>
<feature type="transmembrane region" description="Helical" evidence="6">
    <location>
        <begin position="94"/>
        <end position="113"/>
    </location>
</feature>
<feature type="transmembrane region" description="Helical" evidence="6">
    <location>
        <begin position="287"/>
        <end position="307"/>
    </location>
</feature>
<feature type="transmembrane region" description="Helical" evidence="6">
    <location>
        <begin position="225"/>
        <end position="245"/>
    </location>
</feature>
<dbReference type="AlphaFoldDB" id="A0A3A2ZSL4"/>
<reference evidence="8" key="1">
    <citation type="submission" date="2017-02" db="EMBL/GenBank/DDBJ databases">
        <authorList>
            <person name="Tafer H."/>
            <person name="Lopandic K."/>
        </authorList>
    </citation>
    <scope>NUCLEOTIDE SEQUENCE [LARGE SCALE GENOMIC DNA]</scope>
    <source>
        <strain evidence="8">CBS 366.77</strain>
    </source>
</reference>
<evidence type="ECO:0000256" key="5">
    <source>
        <dbReference type="ARBA" id="ARBA00023136"/>
    </source>
</evidence>
<gene>
    <name evidence="7" type="ORF">PHISCL_06701</name>
</gene>
<name>A0A3A2ZSL4_9EURO</name>
<keyword evidence="4 6" id="KW-1133">Transmembrane helix</keyword>
<evidence type="ECO:0000313" key="7">
    <source>
        <dbReference type="EMBL" id="RJE20965.1"/>
    </source>
</evidence>
<sequence>MDTKINPKVSAEVAGHSQTVESNSLHIEESDSLCIEDEKRVIRKIDLHLLPLLIITYGLEYLDKTTLSYSAIMGLREDLHLDGKQYSWASSMFYVGYLAAAYPICLGLVKFPLGKYLSILTFYGLGRHSHTASGGIQLCEPDGPAMLPGSVRKWYWAWLFADYGNVVHAEGAFFQAFYMFATLIIKGFGYDKSETILLSLPTAGFMLVTVTLCAILTAVFRKSRLIFLICVYILAFCGVLMIKLLPEEQKLSRLAGFWLAMCTAPTFPLMLSLFASNTAGFTKKSTTVSLIIAGFCVGSLIGPQLFVENEAPRYGVGCVLSLCLL</sequence>
<evidence type="ECO:0000256" key="2">
    <source>
        <dbReference type="ARBA" id="ARBA00022448"/>
    </source>
</evidence>
<evidence type="ECO:0000256" key="4">
    <source>
        <dbReference type="ARBA" id="ARBA00022989"/>
    </source>
</evidence>